<accession>A0ABW9Y992</accession>
<protein>
    <submittedName>
        <fullName evidence="2">Uncharacterized protein</fullName>
    </submittedName>
</protein>
<keyword evidence="3" id="KW-1185">Reference proteome</keyword>
<dbReference type="EMBL" id="JAAATW010000004">
    <property type="protein sequence ID" value="NBE09171.1"/>
    <property type="molecule type" value="Genomic_DNA"/>
</dbReference>
<keyword evidence="1" id="KW-0812">Transmembrane</keyword>
<proteinExistence type="predicted"/>
<evidence type="ECO:0000256" key="1">
    <source>
        <dbReference type="SAM" id="Phobius"/>
    </source>
</evidence>
<sequence length="59" mass="6332">MSNAIQTMPRGGDDAAFGRNYAARGETMPEFQMPSGWWLLPAVVGGAVGWIALISAIFF</sequence>
<evidence type="ECO:0000313" key="3">
    <source>
        <dbReference type="Proteomes" id="UP001517376"/>
    </source>
</evidence>
<gene>
    <name evidence="2" type="ORF">GU920_16625</name>
</gene>
<dbReference type="RefSeq" id="WP_161768244.1">
    <property type="nucleotide sequence ID" value="NZ_JAAATW010000004.1"/>
</dbReference>
<keyword evidence="1" id="KW-0472">Membrane</keyword>
<comment type="caution">
    <text evidence="2">The sequence shown here is derived from an EMBL/GenBank/DDBJ whole genome shotgun (WGS) entry which is preliminary data.</text>
</comment>
<dbReference type="Proteomes" id="UP001517376">
    <property type="component" value="Unassembled WGS sequence"/>
</dbReference>
<keyword evidence="1" id="KW-1133">Transmembrane helix</keyword>
<evidence type="ECO:0000313" key="2">
    <source>
        <dbReference type="EMBL" id="NBE09171.1"/>
    </source>
</evidence>
<name>A0ABW9Y992_9RHOB</name>
<feature type="transmembrane region" description="Helical" evidence="1">
    <location>
        <begin position="37"/>
        <end position="58"/>
    </location>
</feature>
<reference evidence="3" key="1">
    <citation type="submission" date="2020-01" db="EMBL/GenBank/DDBJ databases">
        <title>Sphingomonas sp. strain CSW-10.</title>
        <authorList>
            <person name="Chen W.-M."/>
        </authorList>
    </citation>
    <scope>NUCLEOTIDE SEQUENCE [LARGE SCALE GENOMIC DNA]</scope>
    <source>
        <strain evidence="3">CCP-1</strain>
    </source>
</reference>
<organism evidence="2 3">
    <name type="scientific">Paragemmobacter ruber</name>
    <dbReference type="NCBI Taxonomy" id="1985673"/>
    <lineage>
        <taxon>Bacteria</taxon>
        <taxon>Pseudomonadati</taxon>
        <taxon>Pseudomonadota</taxon>
        <taxon>Alphaproteobacteria</taxon>
        <taxon>Rhodobacterales</taxon>
        <taxon>Paracoccaceae</taxon>
        <taxon>Paragemmobacter</taxon>
    </lineage>
</organism>